<dbReference type="GO" id="GO:0008195">
    <property type="term" value="F:phosphatidate phosphatase activity"/>
    <property type="evidence" value="ECO:0007669"/>
    <property type="project" value="TreeGrafter"/>
</dbReference>
<gene>
    <name evidence="8" type="ORF">EDB92DRAFT_1830606</name>
</gene>
<feature type="transmembrane region" description="Helical" evidence="6">
    <location>
        <begin position="25"/>
        <end position="44"/>
    </location>
</feature>
<comment type="subcellular location">
    <subcellularLocation>
        <location evidence="1">Membrane</location>
        <topology evidence="1">Multi-pass membrane protein</topology>
    </subcellularLocation>
</comment>
<dbReference type="GO" id="GO:0006644">
    <property type="term" value="P:phospholipid metabolic process"/>
    <property type="evidence" value="ECO:0007669"/>
    <property type="project" value="InterPro"/>
</dbReference>
<keyword evidence="9" id="KW-1185">Reference proteome</keyword>
<keyword evidence="3 6" id="KW-0812">Transmembrane</keyword>
<comment type="similarity">
    <text evidence="2">Belongs to the PA-phosphatase related phosphoesterase family.</text>
</comment>
<dbReference type="AlphaFoldDB" id="A0AAD4LS69"/>
<dbReference type="PANTHER" id="PTHR10165">
    <property type="entry name" value="LIPID PHOSPHATE PHOSPHATASE"/>
    <property type="match status" value="1"/>
</dbReference>
<dbReference type="PANTHER" id="PTHR10165:SF35">
    <property type="entry name" value="RE23632P"/>
    <property type="match status" value="1"/>
</dbReference>
<protein>
    <submittedName>
        <fullName evidence="8">Lipid phosphate phosphatase 1</fullName>
    </submittedName>
</protein>
<dbReference type="SUPFAM" id="SSF48317">
    <property type="entry name" value="Acid phosphatase/Vanadium-dependent haloperoxidase"/>
    <property type="match status" value="1"/>
</dbReference>
<evidence type="ECO:0000256" key="1">
    <source>
        <dbReference type="ARBA" id="ARBA00004141"/>
    </source>
</evidence>
<evidence type="ECO:0000313" key="8">
    <source>
        <dbReference type="EMBL" id="KAH9000327.1"/>
    </source>
</evidence>
<evidence type="ECO:0000259" key="7">
    <source>
        <dbReference type="SMART" id="SM00014"/>
    </source>
</evidence>
<feature type="transmembrane region" description="Helical" evidence="6">
    <location>
        <begin position="232"/>
        <end position="251"/>
    </location>
</feature>
<keyword evidence="5 6" id="KW-0472">Membrane</keyword>
<dbReference type="EMBL" id="JAKELL010000002">
    <property type="protein sequence ID" value="KAH9000327.1"/>
    <property type="molecule type" value="Genomic_DNA"/>
</dbReference>
<dbReference type="Pfam" id="PF01569">
    <property type="entry name" value="PAP2"/>
    <property type="match status" value="1"/>
</dbReference>
<evidence type="ECO:0000256" key="5">
    <source>
        <dbReference type="ARBA" id="ARBA00023136"/>
    </source>
</evidence>
<evidence type="ECO:0000313" key="9">
    <source>
        <dbReference type="Proteomes" id="UP001201163"/>
    </source>
</evidence>
<name>A0AAD4LS69_9AGAM</name>
<sequence length="296" mass="32831">MADFLRRVKHKMIELYGDSFPWFDSSYVVDWVIVTGLFMLSWLIDTRPVFERDFSPNDPLIQHPHTSQQISSDTNNFVTSMVPVALSVFIGGYRSSVHEIHHGLLAACAGKALSLLTTEALKNRVGRLRPDFLARCQWDALQHICTGKIDDIIDGRKSFPSGHSSTAFVGMTFTALFLAGKTAALCFNVSPFPGTFLNSRLARLALVLMPLVFSTWVAVTRVEDYRHHKEDVIVGSAIGILSGTICYLLYWPNPFSATSFSADTIGCPRLVTHIVSHRSTDDDYRLVPGGADFGTV</sequence>
<proteinExistence type="inferred from homology"/>
<dbReference type="GO" id="GO:0016020">
    <property type="term" value="C:membrane"/>
    <property type="evidence" value="ECO:0007669"/>
    <property type="project" value="UniProtKB-SubCell"/>
</dbReference>
<evidence type="ECO:0000256" key="2">
    <source>
        <dbReference type="ARBA" id="ARBA00008816"/>
    </source>
</evidence>
<feature type="domain" description="Phosphatidic acid phosphatase type 2/haloperoxidase" evidence="7">
    <location>
        <begin position="102"/>
        <end position="247"/>
    </location>
</feature>
<dbReference type="GO" id="GO:0046839">
    <property type="term" value="P:phospholipid dephosphorylation"/>
    <property type="evidence" value="ECO:0007669"/>
    <property type="project" value="TreeGrafter"/>
</dbReference>
<organism evidence="8 9">
    <name type="scientific">Lactarius akahatsu</name>
    <dbReference type="NCBI Taxonomy" id="416441"/>
    <lineage>
        <taxon>Eukaryota</taxon>
        <taxon>Fungi</taxon>
        <taxon>Dikarya</taxon>
        <taxon>Basidiomycota</taxon>
        <taxon>Agaricomycotina</taxon>
        <taxon>Agaricomycetes</taxon>
        <taxon>Russulales</taxon>
        <taxon>Russulaceae</taxon>
        <taxon>Lactarius</taxon>
    </lineage>
</organism>
<evidence type="ECO:0000256" key="3">
    <source>
        <dbReference type="ARBA" id="ARBA00022692"/>
    </source>
</evidence>
<evidence type="ECO:0000256" key="4">
    <source>
        <dbReference type="ARBA" id="ARBA00022989"/>
    </source>
</evidence>
<dbReference type="Gene3D" id="1.20.144.10">
    <property type="entry name" value="Phosphatidic acid phosphatase type 2/haloperoxidase"/>
    <property type="match status" value="1"/>
</dbReference>
<dbReference type="Proteomes" id="UP001201163">
    <property type="component" value="Unassembled WGS sequence"/>
</dbReference>
<dbReference type="SMART" id="SM00014">
    <property type="entry name" value="acidPPc"/>
    <property type="match status" value="1"/>
</dbReference>
<dbReference type="InterPro" id="IPR043216">
    <property type="entry name" value="PAP-like"/>
</dbReference>
<comment type="caution">
    <text evidence="8">The sequence shown here is derived from an EMBL/GenBank/DDBJ whole genome shotgun (WGS) entry which is preliminary data.</text>
</comment>
<dbReference type="CDD" id="cd03390">
    <property type="entry name" value="PAP2_containing_1_like"/>
    <property type="match status" value="1"/>
</dbReference>
<dbReference type="InterPro" id="IPR000326">
    <property type="entry name" value="PAP2/HPO"/>
</dbReference>
<accession>A0AAD4LS69</accession>
<feature type="transmembrane region" description="Helical" evidence="6">
    <location>
        <begin position="202"/>
        <end position="220"/>
    </location>
</feature>
<evidence type="ECO:0000256" key="6">
    <source>
        <dbReference type="SAM" id="Phobius"/>
    </source>
</evidence>
<keyword evidence="4 6" id="KW-1133">Transmembrane helix</keyword>
<feature type="transmembrane region" description="Helical" evidence="6">
    <location>
        <begin position="166"/>
        <end position="190"/>
    </location>
</feature>
<dbReference type="InterPro" id="IPR036938">
    <property type="entry name" value="PAP2/HPO_sf"/>
</dbReference>
<reference evidence="8" key="1">
    <citation type="submission" date="2022-01" db="EMBL/GenBank/DDBJ databases">
        <title>Comparative genomics reveals a dynamic genome evolution in the ectomycorrhizal milk-cap (Lactarius) mushrooms.</title>
        <authorList>
            <consortium name="DOE Joint Genome Institute"/>
            <person name="Lebreton A."/>
            <person name="Tang N."/>
            <person name="Kuo A."/>
            <person name="LaButti K."/>
            <person name="Drula E."/>
            <person name="Barry K."/>
            <person name="Clum A."/>
            <person name="Lipzen A."/>
            <person name="Mousain D."/>
            <person name="Ng V."/>
            <person name="Wang R."/>
            <person name="Wang X."/>
            <person name="Dai Y."/>
            <person name="Henrissat B."/>
            <person name="Grigoriev I.V."/>
            <person name="Guerin-Laguette A."/>
            <person name="Yu F."/>
            <person name="Martin F.M."/>
        </authorList>
    </citation>
    <scope>NUCLEOTIDE SEQUENCE</scope>
    <source>
        <strain evidence="8">QP</strain>
    </source>
</reference>